<name>A0A072NZ53_SCHAZ</name>
<sequence>MSRAIGGSCGTDRETRMISIIVDKTYFVDFLLEKYSKIFP</sequence>
<evidence type="ECO:0000313" key="2">
    <source>
        <dbReference type="Proteomes" id="UP000027936"/>
    </source>
</evidence>
<dbReference type="EMBL" id="JJRY01000007">
    <property type="protein sequence ID" value="KEF38535.1"/>
    <property type="molecule type" value="Genomic_DNA"/>
</dbReference>
<comment type="caution">
    <text evidence="1">The sequence shown here is derived from an EMBL/GenBank/DDBJ whole genome shotgun (WGS) entry which is preliminary data.</text>
</comment>
<evidence type="ECO:0000313" key="1">
    <source>
        <dbReference type="EMBL" id="KEF38535.1"/>
    </source>
</evidence>
<reference evidence="1 2" key="1">
    <citation type="submission" date="2014-04" db="EMBL/GenBank/DDBJ databases">
        <title>Draft genome sequence of Bacillus azotoformans MEV2011, a (co-) denitrifying strain unable to grow in the presence of oxygen.</title>
        <authorList>
            <person name="Nielsen M."/>
            <person name="Schreiber L."/>
            <person name="Finster K."/>
            <person name="Schramm A."/>
        </authorList>
    </citation>
    <scope>NUCLEOTIDE SEQUENCE [LARGE SCALE GENOMIC DNA]</scope>
    <source>
        <strain evidence="1 2">MEV2011</strain>
    </source>
</reference>
<dbReference type="Proteomes" id="UP000027936">
    <property type="component" value="Unassembled WGS sequence"/>
</dbReference>
<organism evidence="1 2">
    <name type="scientific">Schinkia azotoformans MEV2011</name>
    <dbReference type="NCBI Taxonomy" id="1348973"/>
    <lineage>
        <taxon>Bacteria</taxon>
        <taxon>Bacillati</taxon>
        <taxon>Bacillota</taxon>
        <taxon>Bacilli</taxon>
        <taxon>Bacillales</taxon>
        <taxon>Bacillaceae</taxon>
        <taxon>Calidifontibacillus/Schinkia group</taxon>
        <taxon>Schinkia</taxon>
    </lineage>
</organism>
<dbReference type="RefSeq" id="WP_267880041.1">
    <property type="nucleotide sequence ID" value="NZ_JJRY01000007.1"/>
</dbReference>
<proteinExistence type="predicted"/>
<accession>A0A072NZ53</accession>
<dbReference type="GeneID" id="89471130"/>
<dbReference type="AlphaFoldDB" id="A0A072NZ53"/>
<gene>
    <name evidence="1" type="ORF">M670_02161</name>
</gene>
<protein>
    <submittedName>
        <fullName evidence="1">Uncharacterized protein</fullName>
    </submittedName>
</protein>
<dbReference type="PATRIC" id="fig|1348973.3.peg.2096"/>